<protein>
    <submittedName>
        <fullName evidence="1">Uncharacterized protein</fullName>
    </submittedName>
</protein>
<gene>
    <name evidence="1" type="ORF">FRACA_1330014</name>
</gene>
<dbReference type="Proteomes" id="UP000234331">
    <property type="component" value="Unassembled WGS sequence"/>
</dbReference>
<proteinExistence type="predicted"/>
<name>A0A2I2KKX0_9ACTN</name>
<evidence type="ECO:0000313" key="1">
    <source>
        <dbReference type="EMBL" id="SNQ46294.1"/>
    </source>
</evidence>
<evidence type="ECO:0000313" key="2">
    <source>
        <dbReference type="Proteomes" id="UP000234331"/>
    </source>
</evidence>
<keyword evidence="2" id="KW-1185">Reference proteome</keyword>
<dbReference type="AlphaFoldDB" id="A0A2I2KKX0"/>
<accession>A0A2I2KKX0</accession>
<reference evidence="1 2" key="1">
    <citation type="submission" date="2017-06" db="EMBL/GenBank/DDBJ databases">
        <authorList>
            <person name="Kim H.J."/>
            <person name="Triplett B.A."/>
        </authorList>
    </citation>
    <scope>NUCLEOTIDE SEQUENCE [LARGE SCALE GENOMIC DNA]</scope>
    <source>
        <strain evidence="1">FRACA_ARgP5</strain>
    </source>
</reference>
<dbReference type="EMBL" id="FZMO01000039">
    <property type="protein sequence ID" value="SNQ46294.1"/>
    <property type="molecule type" value="Genomic_DNA"/>
</dbReference>
<sequence length="37" mass="4050">MHVLPVHVLPVHVLPVRAAWPVRRPVVRRAALVPPGG</sequence>
<organism evidence="1 2">
    <name type="scientific">Frankia canadensis</name>
    <dbReference type="NCBI Taxonomy" id="1836972"/>
    <lineage>
        <taxon>Bacteria</taxon>
        <taxon>Bacillati</taxon>
        <taxon>Actinomycetota</taxon>
        <taxon>Actinomycetes</taxon>
        <taxon>Frankiales</taxon>
        <taxon>Frankiaceae</taxon>
        <taxon>Frankia</taxon>
    </lineage>
</organism>